<evidence type="ECO:0000256" key="7">
    <source>
        <dbReference type="ARBA" id="ARBA00023136"/>
    </source>
</evidence>
<dbReference type="InterPro" id="IPR011527">
    <property type="entry name" value="ABC1_TM_dom"/>
</dbReference>
<dbReference type="FunFam" id="3.40.50.300:FF:000287">
    <property type="entry name" value="Multidrug ABC transporter ATP-binding protein"/>
    <property type="match status" value="1"/>
</dbReference>
<dbReference type="SUPFAM" id="SSF90123">
    <property type="entry name" value="ABC transporter transmembrane region"/>
    <property type="match status" value="1"/>
</dbReference>
<evidence type="ECO:0000256" key="4">
    <source>
        <dbReference type="ARBA" id="ARBA00022741"/>
    </source>
</evidence>
<dbReference type="Pfam" id="PF00005">
    <property type="entry name" value="ABC_tran"/>
    <property type="match status" value="1"/>
</dbReference>
<sequence length="584" mass="63426">MSRFGSWFSKVTLGNPGKCAKMSLWLVFDNYIAAIPYAVMLAAIALFLVPVEDPGRALPVAQIAVLCVVLAVHALGYYFVARKSYMVSTAEFAQVIRRSRRSMAEQLRRLPMGFYSGRDAGDLVTVLLRDFGVVEANNDTVIPKAAVVIARTSAVLVAFSVFDWRMTMAAFSVIPLSVPFAVAAYRRLSRTNEGLLAAQQDNSSRILEYVEGMQTLKAFNHEGTMYRSLQASCNDLRRLCIEAEKASVSVSMLARGVLNAGSAVAMAVGLRLLSEGSLSPFAFMVFLLLALSLYGPIMSFMMMLVNITQLDRCAGRVDEIMREKPLPSSSEPEVPDDGGIRFEDVSFGYGSEDVLHGVSFDIPNKGLTALVGPSGSGKSTVVRLMARFWDVGSGRIVLGGAQLSNVAPEEALRHVSVVFQETYLFNDTVEANVRIGKADASREEVEQACRRAACHDFISALPDGYETVVGEAGATLSGGERQRISIARALLKDAPVVLLDEATASLDSENEALVQQAIDALVRNRTVVVIAHRLRSVLNADQIVVLDKGRVVQTGTHEELAAEEGLYKRLWDAQRKASAWVLGG</sequence>
<dbReference type="GO" id="GO:0034040">
    <property type="term" value="F:ATPase-coupled lipid transmembrane transporter activity"/>
    <property type="evidence" value="ECO:0007669"/>
    <property type="project" value="TreeGrafter"/>
</dbReference>
<proteinExistence type="inferred from homology"/>
<keyword evidence="7 11" id="KW-0472">Membrane</keyword>
<evidence type="ECO:0000256" key="3">
    <source>
        <dbReference type="ARBA" id="ARBA00022692"/>
    </source>
</evidence>
<evidence type="ECO:0000256" key="2">
    <source>
        <dbReference type="ARBA" id="ARBA00022448"/>
    </source>
</evidence>
<dbReference type="SMART" id="SM00382">
    <property type="entry name" value="AAA"/>
    <property type="match status" value="1"/>
</dbReference>
<dbReference type="OrthoDB" id="9806127at2"/>
<name>A0A3N0BK60_9ACTN</name>
<comment type="function">
    <text evidence="8">ABC transporter involved in fatty acid import. Transmembrane domains (TMD) form a pore in the membrane and the ATP-binding domain (NBD) is responsible for energy generation.</text>
</comment>
<dbReference type="CDD" id="cd07346">
    <property type="entry name" value="ABC_6TM_exporters"/>
    <property type="match status" value="1"/>
</dbReference>
<dbReference type="GO" id="GO:0140359">
    <property type="term" value="F:ABC-type transporter activity"/>
    <property type="evidence" value="ECO:0007669"/>
    <property type="project" value="InterPro"/>
</dbReference>
<dbReference type="Proteomes" id="UP000278632">
    <property type="component" value="Unassembled WGS sequence"/>
</dbReference>
<dbReference type="InterPro" id="IPR027417">
    <property type="entry name" value="P-loop_NTPase"/>
</dbReference>
<dbReference type="Gene3D" id="3.40.50.300">
    <property type="entry name" value="P-loop containing nucleotide triphosphate hydrolases"/>
    <property type="match status" value="1"/>
</dbReference>
<dbReference type="PANTHER" id="PTHR24221">
    <property type="entry name" value="ATP-BINDING CASSETTE SUB-FAMILY B"/>
    <property type="match status" value="1"/>
</dbReference>
<dbReference type="PROSITE" id="PS50929">
    <property type="entry name" value="ABC_TM1F"/>
    <property type="match status" value="1"/>
</dbReference>
<dbReference type="AlphaFoldDB" id="A0A3N0BK60"/>
<dbReference type="InterPro" id="IPR017871">
    <property type="entry name" value="ABC_transporter-like_CS"/>
</dbReference>
<evidence type="ECO:0000256" key="10">
    <source>
        <dbReference type="ARBA" id="ARBA00071747"/>
    </source>
</evidence>
<evidence type="ECO:0000256" key="11">
    <source>
        <dbReference type="SAM" id="Phobius"/>
    </source>
</evidence>
<keyword evidence="3 11" id="KW-0812">Transmembrane</keyword>
<organism evidence="14 15">
    <name type="scientific">Paraeggerthella hongkongensis</name>
    <dbReference type="NCBI Taxonomy" id="230658"/>
    <lineage>
        <taxon>Bacteria</taxon>
        <taxon>Bacillati</taxon>
        <taxon>Actinomycetota</taxon>
        <taxon>Coriobacteriia</taxon>
        <taxon>Eggerthellales</taxon>
        <taxon>Eggerthellaceae</taxon>
        <taxon>Paraeggerthella</taxon>
    </lineage>
</organism>
<keyword evidence="5 14" id="KW-0067">ATP-binding</keyword>
<keyword evidence="15" id="KW-1185">Reference proteome</keyword>
<evidence type="ECO:0000313" key="14">
    <source>
        <dbReference type="EMBL" id="RNL48297.1"/>
    </source>
</evidence>
<evidence type="ECO:0000256" key="6">
    <source>
        <dbReference type="ARBA" id="ARBA00022989"/>
    </source>
</evidence>
<dbReference type="GO" id="GO:0005524">
    <property type="term" value="F:ATP binding"/>
    <property type="evidence" value="ECO:0007669"/>
    <property type="project" value="UniProtKB-KW"/>
</dbReference>
<feature type="transmembrane region" description="Helical" evidence="11">
    <location>
        <begin position="31"/>
        <end position="51"/>
    </location>
</feature>
<dbReference type="PROSITE" id="PS50893">
    <property type="entry name" value="ABC_TRANSPORTER_2"/>
    <property type="match status" value="1"/>
</dbReference>
<dbReference type="GO" id="GO:0005886">
    <property type="term" value="C:plasma membrane"/>
    <property type="evidence" value="ECO:0007669"/>
    <property type="project" value="UniProtKB-SubCell"/>
</dbReference>
<protein>
    <recommendedName>
        <fullName evidence="10">Fatty acid ABC transporter ATP-binding/permease protein</fullName>
    </recommendedName>
</protein>
<dbReference type="SUPFAM" id="SSF52540">
    <property type="entry name" value="P-loop containing nucleoside triphosphate hydrolases"/>
    <property type="match status" value="1"/>
</dbReference>
<feature type="domain" description="ABC transmembrane type-1" evidence="13">
    <location>
        <begin position="93"/>
        <end position="309"/>
    </location>
</feature>
<comment type="similarity">
    <text evidence="9">Belongs to the ABC transporter superfamily. Lipid exporter (TC 3.A.1.106) family.</text>
</comment>
<evidence type="ECO:0000256" key="9">
    <source>
        <dbReference type="ARBA" id="ARBA00061644"/>
    </source>
</evidence>
<keyword evidence="6 11" id="KW-1133">Transmembrane helix</keyword>
<comment type="subcellular location">
    <subcellularLocation>
        <location evidence="1">Cell membrane</location>
        <topology evidence="1">Multi-pass membrane protein</topology>
    </subcellularLocation>
</comment>
<dbReference type="Pfam" id="PF00664">
    <property type="entry name" value="ABC_membrane"/>
    <property type="match status" value="1"/>
</dbReference>
<evidence type="ECO:0000256" key="1">
    <source>
        <dbReference type="ARBA" id="ARBA00004651"/>
    </source>
</evidence>
<evidence type="ECO:0000259" key="13">
    <source>
        <dbReference type="PROSITE" id="PS50929"/>
    </source>
</evidence>
<feature type="transmembrane region" description="Helical" evidence="11">
    <location>
        <begin position="57"/>
        <end position="80"/>
    </location>
</feature>
<evidence type="ECO:0000313" key="15">
    <source>
        <dbReference type="Proteomes" id="UP000278632"/>
    </source>
</evidence>
<dbReference type="EMBL" id="QICD01000002">
    <property type="protein sequence ID" value="RNL48297.1"/>
    <property type="molecule type" value="Genomic_DNA"/>
</dbReference>
<feature type="transmembrane region" description="Helical" evidence="11">
    <location>
        <begin position="281"/>
        <end position="305"/>
    </location>
</feature>
<dbReference type="InterPro" id="IPR003439">
    <property type="entry name" value="ABC_transporter-like_ATP-bd"/>
</dbReference>
<accession>A0A3N0BK60</accession>
<evidence type="ECO:0000256" key="8">
    <source>
        <dbReference type="ARBA" id="ARBA00055053"/>
    </source>
</evidence>
<evidence type="ECO:0000259" key="12">
    <source>
        <dbReference type="PROSITE" id="PS50893"/>
    </source>
</evidence>
<evidence type="ECO:0000256" key="5">
    <source>
        <dbReference type="ARBA" id="ARBA00022840"/>
    </source>
</evidence>
<dbReference type="InterPro" id="IPR036640">
    <property type="entry name" value="ABC1_TM_sf"/>
</dbReference>
<dbReference type="InterPro" id="IPR039421">
    <property type="entry name" value="Type_1_exporter"/>
</dbReference>
<feature type="domain" description="ABC transporter" evidence="12">
    <location>
        <begin position="340"/>
        <end position="573"/>
    </location>
</feature>
<gene>
    <name evidence="14" type="ORF">DMP08_01375</name>
</gene>
<dbReference type="Gene3D" id="1.20.1560.10">
    <property type="entry name" value="ABC transporter type 1, transmembrane domain"/>
    <property type="match status" value="1"/>
</dbReference>
<reference evidence="15" key="1">
    <citation type="submission" date="2018-05" db="EMBL/GenBank/DDBJ databases">
        <title>Genome Sequencing of selected type strains of the family Eggerthellaceae.</title>
        <authorList>
            <person name="Danylec N."/>
            <person name="Stoll D.A."/>
            <person name="Doetsch A."/>
            <person name="Huch M."/>
        </authorList>
    </citation>
    <scope>NUCLEOTIDE SEQUENCE [LARGE SCALE GENOMIC DNA]</scope>
    <source>
        <strain evidence="15">DSM 16106</strain>
    </source>
</reference>
<dbReference type="GO" id="GO:0016887">
    <property type="term" value="F:ATP hydrolysis activity"/>
    <property type="evidence" value="ECO:0007669"/>
    <property type="project" value="InterPro"/>
</dbReference>
<comment type="caution">
    <text evidence="14">The sequence shown here is derived from an EMBL/GenBank/DDBJ whole genome shotgun (WGS) entry which is preliminary data.</text>
</comment>
<dbReference type="InterPro" id="IPR003593">
    <property type="entry name" value="AAA+_ATPase"/>
</dbReference>
<dbReference type="PANTHER" id="PTHR24221:SF397">
    <property type="entry name" value="ABC TRANSPORTER, ATP-BINDING TRANSMEMBRANE PROTEIN"/>
    <property type="match status" value="1"/>
</dbReference>
<dbReference type="PROSITE" id="PS00211">
    <property type="entry name" value="ABC_TRANSPORTER_1"/>
    <property type="match status" value="1"/>
</dbReference>
<dbReference type="RefSeq" id="WP_123191225.1">
    <property type="nucleotide sequence ID" value="NZ_QICD01000002.1"/>
</dbReference>
<keyword evidence="4" id="KW-0547">Nucleotide-binding</keyword>
<keyword evidence="2" id="KW-0813">Transport</keyword>